<dbReference type="EMBL" id="JAHYBZ010000003">
    <property type="protein sequence ID" value="MBW6398171.1"/>
    <property type="molecule type" value="Genomic_DNA"/>
</dbReference>
<protein>
    <submittedName>
        <fullName evidence="3">CHAD domain-containing protein</fullName>
    </submittedName>
</protein>
<dbReference type="SMART" id="SM00880">
    <property type="entry name" value="CHAD"/>
    <property type="match status" value="1"/>
</dbReference>
<keyword evidence="4" id="KW-1185">Reference proteome</keyword>
<feature type="domain" description="CHAD" evidence="2">
    <location>
        <begin position="235"/>
        <end position="528"/>
    </location>
</feature>
<evidence type="ECO:0000256" key="1">
    <source>
        <dbReference type="SAM" id="MobiDB-lite"/>
    </source>
</evidence>
<dbReference type="InterPro" id="IPR038186">
    <property type="entry name" value="CHAD_dom_sf"/>
</dbReference>
<dbReference type="PANTHER" id="PTHR39339:SF1">
    <property type="entry name" value="CHAD DOMAIN-CONTAINING PROTEIN"/>
    <property type="match status" value="1"/>
</dbReference>
<organism evidence="3 4">
    <name type="scientific">Roseomonas alba</name>
    <dbReference type="NCBI Taxonomy" id="2846776"/>
    <lineage>
        <taxon>Bacteria</taxon>
        <taxon>Pseudomonadati</taxon>
        <taxon>Pseudomonadota</taxon>
        <taxon>Alphaproteobacteria</taxon>
        <taxon>Acetobacterales</taxon>
        <taxon>Roseomonadaceae</taxon>
        <taxon>Roseomonas</taxon>
    </lineage>
</organism>
<gene>
    <name evidence="3" type="ORF">KPL78_09960</name>
</gene>
<dbReference type="PANTHER" id="PTHR39339">
    <property type="entry name" value="SLR1444 PROTEIN"/>
    <property type="match status" value="1"/>
</dbReference>
<dbReference type="Pfam" id="PF05235">
    <property type="entry name" value="CHAD"/>
    <property type="match status" value="1"/>
</dbReference>
<sequence length="528" mass="56965">MSSSNGRVSRAPLAEQTVEPPQPTPAPVIEVPPAHEPVSLEFDLPPDAAGRLGRLPAIAALRQGRARGAAAAIMWYDSADGRLAAEGLVVEAASRGPRRLLRMLPEEAAAWHPGCPPRLLRQLAADEVPEEAATDALAAFAAFAGRQQGIRLDTEHGPVQLILLEGRLRSVAAERPAARLTLTGTLDGVLAVARIIAAELPLLPPLAALAEEGRALAANQPARPYRLGAPDTSAATTAEDAFVIAAGHLLEVLRQQSARIRADSAPEPVHQTRVALRRLRSVFRVFRTVTDCAALRGIDARLREVLAVLGPARDWDVFLGGIVREVETAFPDDKRIAGLRRAAEAQKKEAYAAVLAMLAGPAWRLLFIDAVGLLLTRPWRDAEEEARLAALTAPVENFGRSVLARRWQRLRRAGDGFEGLNAEELHELRLDGKRLRYAAEVFAPVFGIKAGRRFLRRVAALQDGLGLANDAAVARGLAAKLAKPGDGGRAWAVGVVEGWSEARVAANRNDAREAWERLHGKDRFWSDE</sequence>
<dbReference type="RefSeq" id="WP_255568903.1">
    <property type="nucleotide sequence ID" value="NZ_JAHYBZ010000003.1"/>
</dbReference>
<evidence type="ECO:0000313" key="4">
    <source>
        <dbReference type="Proteomes" id="UP001196565"/>
    </source>
</evidence>
<evidence type="ECO:0000313" key="3">
    <source>
        <dbReference type="EMBL" id="MBW6398171.1"/>
    </source>
</evidence>
<dbReference type="Proteomes" id="UP001196565">
    <property type="component" value="Unassembled WGS sequence"/>
</dbReference>
<reference evidence="3 4" key="1">
    <citation type="submission" date="2021-07" db="EMBL/GenBank/DDBJ databases">
        <authorList>
            <person name="So Y."/>
        </authorList>
    </citation>
    <scope>NUCLEOTIDE SEQUENCE [LARGE SCALE GENOMIC DNA]</scope>
    <source>
        <strain evidence="3 4">HJA6</strain>
    </source>
</reference>
<feature type="region of interest" description="Disordered" evidence="1">
    <location>
        <begin position="1"/>
        <end position="26"/>
    </location>
</feature>
<dbReference type="PROSITE" id="PS51708">
    <property type="entry name" value="CHAD"/>
    <property type="match status" value="1"/>
</dbReference>
<comment type="caution">
    <text evidence="3">The sequence shown here is derived from an EMBL/GenBank/DDBJ whole genome shotgun (WGS) entry which is preliminary data.</text>
</comment>
<proteinExistence type="predicted"/>
<name>A0ABS7A7A4_9PROT</name>
<dbReference type="Gene3D" id="1.40.20.10">
    <property type="entry name" value="CHAD domain"/>
    <property type="match status" value="1"/>
</dbReference>
<evidence type="ECO:0000259" key="2">
    <source>
        <dbReference type="PROSITE" id="PS51708"/>
    </source>
</evidence>
<accession>A0ABS7A7A4</accession>
<dbReference type="InterPro" id="IPR007899">
    <property type="entry name" value="CHAD_dom"/>
</dbReference>